<evidence type="ECO:0000259" key="6">
    <source>
        <dbReference type="PROSITE" id="PS50846"/>
    </source>
</evidence>
<keyword evidence="3" id="KW-0479">Metal-binding</keyword>
<dbReference type="InterPro" id="IPR006121">
    <property type="entry name" value="HMA_dom"/>
</dbReference>
<evidence type="ECO:0000256" key="3">
    <source>
        <dbReference type="ARBA" id="ARBA00022723"/>
    </source>
</evidence>
<comment type="caution">
    <text evidence="7">The sequence shown here is derived from an EMBL/GenBank/DDBJ whole genome shotgun (WGS) entry which is preliminary data.</text>
</comment>
<dbReference type="CDD" id="cd00371">
    <property type="entry name" value="HMA"/>
    <property type="match status" value="1"/>
</dbReference>
<organism evidence="7 8">
    <name type="scientific">Heracleum sosnowskyi</name>
    <dbReference type="NCBI Taxonomy" id="360622"/>
    <lineage>
        <taxon>Eukaryota</taxon>
        <taxon>Viridiplantae</taxon>
        <taxon>Streptophyta</taxon>
        <taxon>Embryophyta</taxon>
        <taxon>Tracheophyta</taxon>
        <taxon>Spermatophyta</taxon>
        <taxon>Magnoliopsida</taxon>
        <taxon>eudicotyledons</taxon>
        <taxon>Gunneridae</taxon>
        <taxon>Pentapetalae</taxon>
        <taxon>asterids</taxon>
        <taxon>campanulids</taxon>
        <taxon>Apiales</taxon>
        <taxon>Apiaceae</taxon>
        <taxon>Apioideae</taxon>
        <taxon>apioid superclade</taxon>
        <taxon>Tordylieae</taxon>
        <taxon>Tordyliinae</taxon>
        <taxon>Heracleum</taxon>
    </lineage>
</organism>
<gene>
    <name evidence="7" type="ORF">POM88_048742</name>
</gene>
<keyword evidence="4" id="KW-0449">Lipoprotein</keyword>
<name>A0AAD8LZX0_9APIA</name>
<dbReference type="GO" id="GO:0046872">
    <property type="term" value="F:metal ion binding"/>
    <property type="evidence" value="ECO:0007669"/>
    <property type="project" value="UniProtKB-KW"/>
</dbReference>
<dbReference type="EMBL" id="JAUIZM010000011">
    <property type="protein sequence ID" value="KAK1355486.1"/>
    <property type="molecule type" value="Genomic_DNA"/>
</dbReference>
<dbReference type="GO" id="GO:0009626">
    <property type="term" value="P:plant-type hypersensitive response"/>
    <property type="evidence" value="ECO:0007669"/>
    <property type="project" value="UniProtKB-KW"/>
</dbReference>
<evidence type="ECO:0000313" key="7">
    <source>
        <dbReference type="EMBL" id="KAK1355486.1"/>
    </source>
</evidence>
<dbReference type="Proteomes" id="UP001237642">
    <property type="component" value="Unassembled WGS sequence"/>
</dbReference>
<accession>A0AAD8LZX0</accession>
<dbReference type="Pfam" id="PF00403">
    <property type="entry name" value="HMA"/>
    <property type="match status" value="1"/>
</dbReference>
<dbReference type="GO" id="GO:0016020">
    <property type="term" value="C:membrane"/>
    <property type="evidence" value="ECO:0007669"/>
    <property type="project" value="UniProtKB-SubCell"/>
</dbReference>
<dbReference type="PANTHER" id="PTHR45868">
    <property type="entry name" value="HEAVY METAL-ASSOCIATED ISOPRENYLATED PLANT PROTEIN 33-RELATED"/>
    <property type="match status" value="1"/>
</dbReference>
<proteinExistence type="inferred from homology"/>
<dbReference type="Gene3D" id="3.30.70.100">
    <property type="match status" value="1"/>
</dbReference>
<evidence type="ECO:0000313" key="8">
    <source>
        <dbReference type="Proteomes" id="UP001237642"/>
    </source>
</evidence>
<evidence type="ECO:0000256" key="1">
    <source>
        <dbReference type="ARBA" id="ARBA00004170"/>
    </source>
</evidence>
<dbReference type="SUPFAM" id="SSF55008">
    <property type="entry name" value="HMA, heavy metal-associated domain"/>
    <property type="match status" value="1"/>
</dbReference>
<protein>
    <recommendedName>
        <fullName evidence="6">HMA domain-containing protein</fullName>
    </recommendedName>
</protein>
<evidence type="ECO:0000256" key="5">
    <source>
        <dbReference type="ARBA" id="ARBA00024045"/>
    </source>
</evidence>
<dbReference type="InterPro" id="IPR036163">
    <property type="entry name" value="HMA_dom_sf"/>
</dbReference>
<evidence type="ECO:0000256" key="2">
    <source>
        <dbReference type="ARBA" id="ARBA00022481"/>
    </source>
</evidence>
<feature type="domain" description="HMA" evidence="6">
    <location>
        <begin position="9"/>
        <end position="76"/>
    </location>
</feature>
<keyword evidence="2" id="KW-0488">Methylation</keyword>
<dbReference type="PANTHER" id="PTHR45868:SF93">
    <property type="entry name" value="OS12G0144600 PROTEIN"/>
    <property type="match status" value="1"/>
</dbReference>
<sequence>MDQRTVGAETVIVKIETNHCNGCMNNIKKSLQKIGGIHRICIDAEEGKITISGTIDPPTLAKILRKIKKKSEFLLKPMDEPYCSNNQATYAQHSHCCRPRNCACTTTKESFAMGYPEWPGINIPSAPPPAHEYYQTTPPEMAYNHPIYQTFSDYIFALVFSGSVSFLDLFVSLLEL</sequence>
<evidence type="ECO:0000256" key="4">
    <source>
        <dbReference type="ARBA" id="ARBA00023289"/>
    </source>
</evidence>
<keyword evidence="8" id="KW-1185">Reference proteome</keyword>
<comment type="similarity">
    <text evidence="5">Belongs to the HIPP family.</text>
</comment>
<dbReference type="AlphaFoldDB" id="A0AAD8LZX0"/>
<reference evidence="7" key="2">
    <citation type="submission" date="2023-05" db="EMBL/GenBank/DDBJ databases">
        <authorList>
            <person name="Schelkunov M.I."/>
        </authorList>
    </citation>
    <scope>NUCLEOTIDE SEQUENCE</scope>
    <source>
        <strain evidence="7">Hsosn_3</strain>
        <tissue evidence="7">Leaf</tissue>
    </source>
</reference>
<comment type="subcellular location">
    <subcellularLocation>
        <location evidence="1">Membrane</location>
        <topology evidence="1">Peripheral membrane protein</topology>
    </subcellularLocation>
</comment>
<dbReference type="PROSITE" id="PS50846">
    <property type="entry name" value="HMA_2"/>
    <property type="match status" value="1"/>
</dbReference>
<keyword evidence="4" id="KW-0636">Prenylation</keyword>
<reference evidence="7" key="1">
    <citation type="submission" date="2023-02" db="EMBL/GenBank/DDBJ databases">
        <title>Genome of toxic invasive species Heracleum sosnowskyi carries increased number of genes despite the absence of recent whole-genome duplications.</title>
        <authorList>
            <person name="Schelkunov M."/>
            <person name="Shtratnikova V."/>
            <person name="Makarenko M."/>
            <person name="Klepikova A."/>
            <person name="Omelchenko D."/>
            <person name="Novikova G."/>
            <person name="Obukhova E."/>
            <person name="Bogdanov V."/>
            <person name="Penin A."/>
            <person name="Logacheva M."/>
        </authorList>
    </citation>
    <scope>NUCLEOTIDE SEQUENCE</scope>
    <source>
        <strain evidence="7">Hsosn_3</strain>
        <tissue evidence="7">Leaf</tissue>
    </source>
</reference>